<dbReference type="EMBL" id="PCXQ01000002">
    <property type="protein sequence ID" value="PJE51464.1"/>
    <property type="molecule type" value="Genomic_DNA"/>
</dbReference>
<dbReference type="SUPFAM" id="SSF53098">
    <property type="entry name" value="Ribonuclease H-like"/>
    <property type="match status" value="1"/>
</dbReference>
<evidence type="ECO:0000313" key="3">
    <source>
        <dbReference type="Proteomes" id="UP000228496"/>
    </source>
</evidence>
<name>A0A2J0Q8C0_9BACT</name>
<comment type="caution">
    <text evidence="2">The sequence shown here is derived from an EMBL/GenBank/DDBJ whole genome shotgun (WGS) entry which is preliminary data.</text>
</comment>
<dbReference type="Pfam" id="PF00929">
    <property type="entry name" value="RNase_T"/>
    <property type="match status" value="1"/>
</dbReference>
<evidence type="ECO:0000313" key="2">
    <source>
        <dbReference type="EMBL" id="PJE51464.1"/>
    </source>
</evidence>
<dbReference type="CDD" id="cd06127">
    <property type="entry name" value="DEDDh"/>
    <property type="match status" value="1"/>
</dbReference>
<proteinExistence type="predicted"/>
<dbReference type="AlphaFoldDB" id="A0A2J0Q8C0"/>
<sequence length="211" mass="24655">MVAKEEYIFGFIDIETTGHDPLKKVGNVLVPWHEIIEIGMVVADQPNFDKLGEFEIKINPQHPERCISNLINEYPKRAFNGEWNDAVSLNCALKKLFEFLGQWQEKIIPTGHNFFFDWNFLQVAFVCCDILNEDLSRFFHYTRLDTRSMAVQELLEPNVIYDPREFSVRSGKISKRLGIKQEPYPHTALNGAMQSYKIFKKIRENVNQNLK</sequence>
<dbReference type="Proteomes" id="UP000228496">
    <property type="component" value="Unassembled WGS sequence"/>
</dbReference>
<dbReference type="InterPro" id="IPR012337">
    <property type="entry name" value="RNaseH-like_sf"/>
</dbReference>
<protein>
    <recommendedName>
        <fullName evidence="1">Exonuclease domain-containing protein</fullName>
    </recommendedName>
</protein>
<organism evidence="2 3">
    <name type="scientific">Candidatus Yanofskybacteria bacterium CG10_big_fil_rev_8_21_14_0_10_36_16</name>
    <dbReference type="NCBI Taxonomy" id="1975096"/>
    <lineage>
        <taxon>Bacteria</taxon>
        <taxon>Candidatus Yanofskyibacteriota</taxon>
    </lineage>
</organism>
<dbReference type="GO" id="GO:0003676">
    <property type="term" value="F:nucleic acid binding"/>
    <property type="evidence" value="ECO:0007669"/>
    <property type="project" value="InterPro"/>
</dbReference>
<dbReference type="Gene3D" id="3.30.420.10">
    <property type="entry name" value="Ribonuclease H-like superfamily/Ribonuclease H"/>
    <property type="match status" value="1"/>
</dbReference>
<reference evidence="2 3" key="1">
    <citation type="submission" date="2017-09" db="EMBL/GenBank/DDBJ databases">
        <title>Depth-based differentiation of microbial function through sediment-hosted aquifers and enrichment of novel symbionts in the deep terrestrial subsurface.</title>
        <authorList>
            <person name="Probst A.J."/>
            <person name="Ladd B."/>
            <person name="Jarett J.K."/>
            <person name="Geller-Mcgrath D.E."/>
            <person name="Sieber C.M."/>
            <person name="Emerson J.B."/>
            <person name="Anantharaman K."/>
            <person name="Thomas B.C."/>
            <person name="Malmstrom R."/>
            <person name="Stieglmeier M."/>
            <person name="Klingl A."/>
            <person name="Woyke T."/>
            <person name="Ryan C.M."/>
            <person name="Banfield J.F."/>
        </authorList>
    </citation>
    <scope>NUCLEOTIDE SEQUENCE [LARGE SCALE GENOMIC DNA]</scope>
    <source>
        <strain evidence="2">CG10_big_fil_rev_8_21_14_0_10_36_16</strain>
    </source>
</reference>
<gene>
    <name evidence="2" type="ORF">COV29_00555</name>
</gene>
<dbReference type="SMART" id="SM00479">
    <property type="entry name" value="EXOIII"/>
    <property type="match status" value="1"/>
</dbReference>
<evidence type="ECO:0000259" key="1">
    <source>
        <dbReference type="SMART" id="SM00479"/>
    </source>
</evidence>
<feature type="domain" description="Exonuclease" evidence="1">
    <location>
        <begin position="8"/>
        <end position="208"/>
    </location>
</feature>
<dbReference type="InterPro" id="IPR036397">
    <property type="entry name" value="RNaseH_sf"/>
</dbReference>
<dbReference type="GO" id="GO:0004527">
    <property type="term" value="F:exonuclease activity"/>
    <property type="evidence" value="ECO:0007669"/>
    <property type="project" value="UniProtKB-ARBA"/>
</dbReference>
<dbReference type="InterPro" id="IPR013520">
    <property type="entry name" value="Ribonucl_H"/>
</dbReference>
<accession>A0A2J0Q8C0</accession>